<dbReference type="PROSITE" id="PS51257">
    <property type="entry name" value="PROKAR_LIPOPROTEIN"/>
    <property type="match status" value="1"/>
</dbReference>
<protein>
    <recommendedName>
        <fullName evidence="5">EF-hand domain-containing protein</fullName>
    </recommendedName>
</protein>
<dbReference type="EMBL" id="JADEWZ010000005">
    <property type="protein sequence ID" value="MBE9115255.1"/>
    <property type="molecule type" value="Genomic_DNA"/>
</dbReference>
<evidence type="ECO:0000256" key="1">
    <source>
        <dbReference type="SAM" id="MobiDB-lite"/>
    </source>
</evidence>
<feature type="region of interest" description="Disordered" evidence="1">
    <location>
        <begin position="36"/>
        <end position="66"/>
    </location>
</feature>
<evidence type="ECO:0000313" key="3">
    <source>
        <dbReference type="EMBL" id="MBE9115255.1"/>
    </source>
</evidence>
<keyword evidence="2" id="KW-0732">Signal</keyword>
<accession>A0A8J7B8B1</accession>
<gene>
    <name evidence="3" type="ORF">IQ249_05005</name>
</gene>
<evidence type="ECO:0008006" key="5">
    <source>
        <dbReference type="Google" id="ProtNLM"/>
    </source>
</evidence>
<reference evidence="3" key="1">
    <citation type="submission" date="2020-10" db="EMBL/GenBank/DDBJ databases">
        <authorList>
            <person name="Castelo-Branco R."/>
            <person name="Eusebio N."/>
            <person name="Adriana R."/>
            <person name="Vieira A."/>
            <person name="Brugerolle De Fraissinette N."/>
            <person name="Rezende De Castro R."/>
            <person name="Schneider M.P."/>
            <person name="Vasconcelos V."/>
            <person name="Leao P.N."/>
        </authorList>
    </citation>
    <scope>NUCLEOTIDE SEQUENCE</scope>
    <source>
        <strain evidence="3">LEGE 07157</strain>
    </source>
</reference>
<comment type="caution">
    <text evidence="3">The sequence shown here is derived from an EMBL/GenBank/DDBJ whole genome shotgun (WGS) entry which is preliminary data.</text>
</comment>
<dbReference type="RefSeq" id="WP_194028336.1">
    <property type="nucleotide sequence ID" value="NZ_JADEWZ010000005.1"/>
</dbReference>
<feature type="compositionally biased region" description="Low complexity" evidence="1">
    <location>
        <begin position="55"/>
        <end position="66"/>
    </location>
</feature>
<name>A0A8J7B8B1_9CYAN</name>
<sequence length="221" mass="24360">MKNIARTNVNFPQKLLFAPLLAFSLLFYGCGNNSEQSTINELPEATESPEESPIATESPATEESPAAAFEGTPDIAGVIGTKEEGWMPKVLADKNLKENMTPEETGKVIPGAEEVSEFGFSEVQVEDVPEIQKYEFYFEKDEAGKPNKLKNVKLVFDPTLNGKITYEELAKILAVKYGEVSSGDIEKEIVTWVGPDFSTAQFTKGLNDFEGYSFQISVPEK</sequence>
<evidence type="ECO:0000256" key="2">
    <source>
        <dbReference type="SAM" id="SignalP"/>
    </source>
</evidence>
<organism evidence="3 4">
    <name type="scientific">Lusitaniella coriacea LEGE 07157</name>
    <dbReference type="NCBI Taxonomy" id="945747"/>
    <lineage>
        <taxon>Bacteria</taxon>
        <taxon>Bacillati</taxon>
        <taxon>Cyanobacteriota</taxon>
        <taxon>Cyanophyceae</taxon>
        <taxon>Spirulinales</taxon>
        <taxon>Lusitaniellaceae</taxon>
        <taxon>Lusitaniella</taxon>
    </lineage>
</organism>
<dbReference type="Proteomes" id="UP000654482">
    <property type="component" value="Unassembled WGS sequence"/>
</dbReference>
<dbReference type="AlphaFoldDB" id="A0A8J7B8B1"/>
<evidence type="ECO:0000313" key="4">
    <source>
        <dbReference type="Proteomes" id="UP000654482"/>
    </source>
</evidence>
<keyword evidence="4" id="KW-1185">Reference proteome</keyword>
<feature type="chain" id="PRO_5035300635" description="EF-hand domain-containing protein" evidence="2">
    <location>
        <begin position="23"/>
        <end position="221"/>
    </location>
</feature>
<feature type="signal peptide" evidence="2">
    <location>
        <begin position="1"/>
        <end position="22"/>
    </location>
</feature>
<proteinExistence type="predicted"/>